<dbReference type="FunFam" id="1.20.5.1160:FF:000004">
    <property type="entry name" value="Enah/Vasp-like, isoform CRA_a"/>
    <property type="match status" value="1"/>
</dbReference>
<keyword evidence="3" id="KW-1185">Reference proteome</keyword>
<evidence type="ECO:0000313" key="2">
    <source>
        <dbReference type="Ensembl" id="ENSSDAP00000022179.1"/>
    </source>
</evidence>
<proteinExistence type="predicted"/>
<reference evidence="2" key="2">
    <citation type="submission" date="2025-09" db="UniProtKB">
        <authorList>
            <consortium name="Ensembl"/>
        </authorList>
    </citation>
    <scope>IDENTIFICATION</scope>
</reference>
<feature type="domain" description="VASP tetramerisation" evidence="1">
    <location>
        <begin position="15"/>
        <end position="41"/>
    </location>
</feature>
<organism evidence="2 3">
    <name type="scientific">Spermophilus dauricus</name>
    <name type="common">Daurian ground squirrel</name>
    <dbReference type="NCBI Taxonomy" id="99837"/>
    <lineage>
        <taxon>Eukaryota</taxon>
        <taxon>Metazoa</taxon>
        <taxon>Chordata</taxon>
        <taxon>Craniata</taxon>
        <taxon>Vertebrata</taxon>
        <taxon>Euteleostomi</taxon>
        <taxon>Mammalia</taxon>
        <taxon>Eutheria</taxon>
        <taxon>Euarchontoglires</taxon>
        <taxon>Glires</taxon>
        <taxon>Rodentia</taxon>
        <taxon>Sciuromorpha</taxon>
        <taxon>Sciuridae</taxon>
        <taxon>Xerinae</taxon>
        <taxon>Marmotini</taxon>
        <taxon>Spermophilus</taxon>
    </lineage>
</organism>
<dbReference type="Pfam" id="PF08776">
    <property type="entry name" value="VASP_tetra"/>
    <property type="match status" value="1"/>
</dbReference>
<dbReference type="Gene3D" id="1.20.5.1160">
    <property type="entry name" value="Vasodilator-stimulated phosphoprotein"/>
    <property type="match status" value="1"/>
</dbReference>
<dbReference type="Ensembl" id="ENSSDAT00000025342.1">
    <property type="protein sequence ID" value="ENSSDAP00000022179.1"/>
    <property type="gene ID" value="ENSSDAG00000020161.1"/>
</dbReference>
<sequence>VKPAGSANDVALDALDLDRMKQEILEEVVRELHKVKEEIIDGEWAARAALSLGPRGGVS</sequence>
<protein>
    <recommendedName>
        <fullName evidence="1">VASP tetramerisation domain-containing protein</fullName>
    </recommendedName>
</protein>
<reference evidence="2" key="1">
    <citation type="submission" date="2025-08" db="UniProtKB">
        <authorList>
            <consortium name="Ensembl"/>
        </authorList>
    </citation>
    <scope>IDENTIFICATION</scope>
</reference>
<evidence type="ECO:0000259" key="1">
    <source>
        <dbReference type="Pfam" id="PF08776"/>
    </source>
</evidence>
<dbReference type="SUPFAM" id="SSF118370">
    <property type="entry name" value="Vasodilator-stimulated phosphoprotein, VASP, tetramerisation domain"/>
    <property type="match status" value="1"/>
</dbReference>
<accession>A0A8C9Q8Y2</accession>
<name>A0A8C9Q8Y2_SPEDA</name>
<evidence type="ECO:0000313" key="3">
    <source>
        <dbReference type="Proteomes" id="UP000694422"/>
    </source>
</evidence>
<dbReference type="AlphaFoldDB" id="A0A8C9Q8Y2"/>
<dbReference type="InterPro" id="IPR038023">
    <property type="entry name" value="VASP_sf"/>
</dbReference>
<dbReference type="Proteomes" id="UP000694422">
    <property type="component" value="Unplaced"/>
</dbReference>
<dbReference type="InterPro" id="IPR014885">
    <property type="entry name" value="VASP_tetra"/>
</dbReference>